<dbReference type="InterPro" id="IPR002182">
    <property type="entry name" value="NB-ARC"/>
</dbReference>
<dbReference type="PANTHER" id="PTHR33463:SF220">
    <property type="entry name" value="NB-ARC DOMAIN-CONTAINING PROTEIN"/>
    <property type="match status" value="1"/>
</dbReference>
<evidence type="ECO:0000256" key="1">
    <source>
        <dbReference type="ARBA" id="ARBA00022741"/>
    </source>
</evidence>
<dbReference type="InterPro" id="IPR027417">
    <property type="entry name" value="P-loop_NTPase"/>
</dbReference>
<keyword evidence="4" id="KW-0175">Coiled coil</keyword>
<dbReference type="Gene3D" id="3.40.50.300">
    <property type="entry name" value="P-loop containing nucleotide triphosphate hydrolases"/>
    <property type="match status" value="1"/>
</dbReference>
<keyword evidence="1" id="KW-0547">Nucleotide-binding</keyword>
<comment type="caution">
    <text evidence="6">The sequence shown here is derived from an EMBL/GenBank/DDBJ whole genome shotgun (WGS) entry which is preliminary data.</text>
</comment>
<dbReference type="FunFam" id="3.40.50.300:FF:001091">
    <property type="entry name" value="Probable disease resistance protein At1g61300"/>
    <property type="match status" value="1"/>
</dbReference>
<evidence type="ECO:0000259" key="5">
    <source>
        <dbReference type="Pfam" id="PF00931"/>
    </source>
</evidence>
<feature type="domain" description="NB-ARC" evidence="5">
    <location>
        <begin position="213"/>
        <end position="379"/>
    </location>
</feature>
<evidence type="ECO:0000256" key="3">
    <source>
        <dbReference type="ARBA" id="ARBA00022840"/>
    </source>
</evidence>
<evidence type="ECO:0000256" key="2">
    <source>
        <dbReference type="ARBA" id="ARBA00022821"/>
    </source>
</evidence>
<protein>
    <submittedName>
        <fullName evidence="6">Putative disease resistance protein</fullName>
    </submittedName>
</protein>
<dbReference type="EMBL" id="QGNW01000178">
    <property type="protein sequence ID" value="RVW87950.1"/>
    <property type="molecule type" value="Genomic_DNA"/>
</dbReference>
<accession>A0A438HU86</accession>
<dbReference type="GO" id="GO:0005524">
    <property type="term" value="F:ATP binding"/>
    <property type="evidence" value="ECO:0007669"/>
    <property type="project" value="UniProtKB-KW"/>
</dbReference>
<evidence type="ECO:0000313" key="6">
    <source>
        <dbReference type="EMBL" id="RVW87950.1"/>
    </source>
</evidence>
<dbReference type="PANTHER" id="PTHR33463">
    <property type="entry name" value="NB-ARC DOMAIN-CONTAINING PROTEIN-RELATED"/>
    <property type="match status" value="1"/>
</dbReference>
<dbReference type="Gene3D" id="1.10.8.430">
    <property type="entry name" value="Helical domain of apoptotic protease-activating factors"/>
    <property type="match status" value="1"/>
</dbReference>
<organism evidence="6 7">
    <name type="scientific">Vitis vinifera</name>
    <name type="common">Grape</name>
    <dbReference type="NCBI Taxonomy" id="29760"/>
    <lineage>
        <taxon>Eukaryota</taxon>
        <taxon>Viridiplantae</taxon>
        <taxon>Streptophyta</taxon>
        <taxon>Embryophyta</taxon>
        <taxon>Tracheophyta</taxon>
        <taxon>Spermatophyta</taxon>
        <taxon>Magnoliopsida</taxon>
        <taxon>eudicotyledons</taxon>
        <taxon>Gunneridae</taxon>
        <taxon>Pentapetalae</taxon>
        <taxon>rosids</taxon>
        <taxon>Vitales</taxon>
        <taxon>Vitaceae</taxon>
        <taxon>Viteae</taxon>
        <taxon>Vitis</taxon>
    </lineage>
</organism>
<dbReference type="Proteomes" id="UP000288805">
    <property type="component" value="Unassembled WGS sequence"/>
</dbReference>
<dbReference type="AlphaFoldDB" id="A0A438HU86"/>
<proteinExistence type="predicted"/>
<reference evidence="6 7" key="1">
    <citation type="journal article" date="2018" name="PLoS Genet.">
        <title>Population sequencing reveals clonal diversity and ancestral inbreeding in the grapevine cultivar Chardonnay.</title>
        <authorList>
            <person name="Roach M.J."/>
            <person name="Johnson D.L."/>
            <person name="Bohlmann J."/>
            <person name="van Vuuren H.J."/>
            <person name="Jones S.J."/>
            <person name="Pretorius I.S."/>
            <person name="Schmidt S.A."/>
            <person name="Borneman A.R."/>
        </authorList>
    </citation>
    <scope>NUCLEOTIDE SEQUENCE [LARGE SCALE GENOMIC DNA]</scope>
    <source>
        <strain evidence="7">cv. Chardonnay</strain>
        <tissue evidence="6">Leaf</tissue>
    </source>
</reference>
<dbReference type="InterPro" id="IPR042197">
    <property type="entry name" value="Apaf_helical"/>
</dbReference>
<dbReference type="PRINTS" id="PR00364">
    <property type="entry name" value="DISEASERSIST"/>
</dbReference>
<dbReference type="SUPFAM" id="SSF52540">
    <property type="entry name" value="P-loop containing nucleoside triphosphate hydrolases"/>
    <property type="match status" value="1"/>
</dbReference>
<keyword evidence="2" id="KW-0611">Plant defense</keyword>
<dbReference type="GO" id="GO:0043531">
    <property type="term" value="F:ADP binding"/>
    <property type="evidence" value="ECO:0007669"/>
    <property type="project" value="InterPro"/>
</dbReference>
<evidence type="ECO:0000256" key="4">
    <source>
        <dbReference type="SAM" id="Coils"/>
    </source>
</evidence>
<gene>
    <name evidence="6" type="primary">VvCHDp001026_14</name>
    <name evidence="6" type="ORF">CK203_033966</name>
</gene>
<name>A0A438HU86_VITVI</name>
<evidence type="ECO:0000313" key="7">
    <source>
        <dbReference type="Proteomes" id="UP000288805"/>
    </source>
</evidence>
<keyword evidence="3" id="KW-0067">ATP-binding</keyword>
<dbReference type="GO" id="GO:0006952">
    <property type="term" value="P:defense response"/>
    <property type="evidence" value="ECO:0007669"/>
    <property type="project" value="UniProtKB-KW"/>
</dbReference>
<feature type="coiled-coil region" evidence="4">
    <location>
        <begin position="104"/>
        <end position="138"/>
    </location>
</feature>
<dbReference type="Pfam" id="PF00931">
    <property type="entry name" value="NB-ARC"/>
    <property type="match status" value="1"/>
</dbReference>
<dbReference type="InterPro" id="IPR050905">
    <property type="entry name" value="Plant_NBS-LRR"/>
</dbReference>
<sequence>MDQILLLPKIFEYYNESPLDASKNIFAGGGIATYTEVLTPGFLIDKGSDSSAPYTANYPLFLLSLAQLQSFFSFDFPKAMEFLSSIAGLIPCFYDHTSRHTLYIRDLKKNLRALSQKMEELNNLYEDVTARVEGEEQRQMRRRKEVGGWIRGVEEMVEEVNEILRRGSKRKAGCLSDQIGRGHFDVVAEMLPRPLVDELPMEETVGSELAYGRICGFLKDPQVGIMGLYGMGGVGKTTLLKKINNDFLTTSSDFDVVIWDVVSKPPNIEKIQEVIWNKLQIPRDIWEIKSTKEQKAAEISRVLKTKKFVLLLDDIWERLDLLEMGVPHPDARNKSKIIFTTRSQDVCRQMKAQKSIEVTCLSSEAAWTLFQKEVGEETLKSHPHIPRLAKIVAEECKGLPLL</sequence>